<dbReference type="Pfam" id="PF01627">
    <property type="entry name" value="Hpt"/>
    <property type="match status" value="1"/>
</dbReference>
<sequence>MPVTLPDLDQEVQANLRELMQDDFALLLATFRSDAQQRLHLMSYCLDCQDWEGFRQQAHSFKGSCGNIGARALEQSCLAAELAGQQADGDRAKQALADMRRCFQRLQPLLSP</sequence>
<dbReference type="PROSITE" id="PS50894">
    <property type="entry name" value="HPT"/>
    <property type="match status" value="1"/>
</dbReference>
<dbReference type="SUPFAM" id="SSF47226">
    <property type="entry name" value="Histidine-containing phosphotransfer domain, HPT domain"/>
    <property type="match status" value="1"/>
</dbReference>
<evidence type="ECO:0000256" key="2">
    <source>
        <dbReference type="PROSITE-ProRule" id="PRU00110"/>
    </source>
</evidence>
<dbReference type="RefSeq" id="WP_080049878.1">
    <property type="nucleotide sequence ID" value="NZ_CP020100.1"/>
</dbReference>
<name>A0A1V0B4Z8_9GAMM</name>
<dbReference type="Proteomes" id="UP000243488">
    <property type="component" value="Chromosome"/>
</dbReference>
<evidence type="ECO:0000313" key="5">
    <source>
        <dbReference type="Proteomes" id="UP000243488"/>
    </source>
</evidence>
<keyword evidence="2" id="KW-0597">Phosphoprotein</keyword>
<feature type="domain" description="HPt" evidence="3">
    <location>
        <begin position="20"/>
        <end position="112"/>
    </location>
</feature>
<keyword evidence="5" id="KW-1185">Reference proteome</keyword>
<feature type="modified residue" description="Phosphohistidine" evidence="2">
    <location>
        <position position="59"/>
    </location>
</feature>
<proteinExistence type="predicted"/>
<dbReference type="KEGG" id="ppha:BVH74_09705"/>
<gene>
    <name evidence="4" type="ORF">BVH74_09705</name>
</gene>
<dbReference type="Gene3D" id="1.20.120.160">
    <property type="entry name" value="HPT domain"/>
    <property type="match status" value="1"/>
</dbReference>
<dbReference type="InterPro" id="IPR008207">
    <property type="entry name" value="Sig_transdc_His_kin_Hpt_dom"/>
</dbReference>
<evidence type="ECO:0000256" key="1">
    <source>
        <dbReference type="ARBA" id="ARBA00023012"/>
    </source>
</evidence>
<keyword evidence="1" id="KW-0902">Two-component regulatory system</keyword>
<dbReference type="GO" id="GO:0004672">
    <property type="term" value="F:protein kinase activity"/>
    <property type="evidence" value="ECO:0007669"/>
    <property type="project" value="UniProtKB-ARBA"/>
</dbReference>
<dbReference type="EMBL" id="CP020100">
    <property type="protein sequence ID" value="AQZ95009.1"/>
    <property type="molecule type" value="Genomic_DNA"/>
</dbReference>
<evidence type="ECO:0000313" key="4">
    <source>
        <dbReference type="EMBL" id="AQZ95009.1"/>
    </source>
</evidence>
<dbReference type="SMART" id="SM00073">
    <property type="entry name" value="HPT"/>
    <property type="match status" value="1"/>
</dbReference>
<dbReference type="GO" id="GO:0000160">
    <property type="term" value="P:phosphorelay signal transduction system"/>
    <property type="evidence" value="ECO:0007669"/>
    <property type="project" value="UniProtKB-KW"/>
</dbReference>
<protein>
    <recommendedName>
        <fullName evidence="3">HPt domain-containing protein</fullName>
    </recommendedName>
</protein>
<dbReference type="InterPro" id="IPR036641">
    <property type="entry name" value="HPT_dom_sf"/>
</dbReference>
<dbReference type="AlphaFoldDB" id="A0A1V0B4Z8"/>
<reference evidence="4 5" key="1">
    <citation type="submission" date="2017-03" db="EMBL/GenBank/DDBJ databases">
        <title>Complete genome sequence of the novel DNRA strain Pseudomonas sp. S-6-2 isolated from Chinese polluted river sediment. Journal of Biotechnology.</title>
        <authorList>
            <person name="Li J."/>
            <person name="Xiang F."/>
            <person name="Wang L."/>
            <person name="Xi L."/>
            <person name="Liu J."/>
        </authorList>
    </citation>
    <scope>NUCLEOTIDE SEQUENCE [LARGE SCALE GENOMIC DNA]</scope>
    <source>
        <strain evidence="4 5">S-6-2</strain>
    </source>
</reference>
<evidence type="ECO:0000259" key="3">
    <source>
        <dbReference type="PROSITE" id="PS50894"/>
    </source>
</evidence>
<dbReference type="STRING" id="1931241.BVH74_09705"/>
<accession>A0A1V0B4Z8</accession>
<organism evidence="4 5">
    <name type="scientific">Halopseudomonas phragmitis</name>
    <dbReference type="NCBI Taxonomy" id="1931241"/>
    <lineage>
        <taxon>Bacteria</taxon>
        <taxon>Pseudomonadati</taxon>
        <taxon>Pseudomonadota</taxon>
        <taxon>Gammaproteobacteria</taxon>
        <taxon>Pseudomonadales</taxon>
        <taxon>Pseudomonadaceae</taxon>
        <taxon>Halopseudomonas</taxon>
    </lineage>
</organism>